<dbReference type="AlphaFoldDB" id="A0A2U1CRK7"/>
<keyword evidence="1 2" id="KW-0732">Signal</keyword>
<evidence type="ECO:0000313" key="4">
    <source>
        <dbReference type="Proteomes" id="UP000246145"/>
    </source>
</evidence>
<dbReference type="Gene3D" id="2.40.50.200">
    <property type="entry name" value="Bacterial OB-fold"/>
    <property type="match status" value="1"/>
</dbReference>
<organism evidence="3 4">
    <name type="scientific">Pusillimonas noertemannii</name>
    <dbReference type="NCBI Taxonomy" id="305977"/>
    <lineage>
        <taxon>Bacteria</taxon>
        <taxon>Pseudomonadati</taxon>
        <taxon>Pseudomonadota</taxon>
        <taxon>Betaproteobacteria</taxon>
        <taxon>Burkholderiales</taxon>
        <taxon>Alcaligenaceae</taxon>
        <taxon>Pusillimonas</taxon>
    </lineage>
</organism>
<dbReference type="InterPro" id="IPR036700">
    <property type="entry name" value="BOBF_sf"/>
</dbReference>
<feature type="signal peptide" evidence="2">
    <location>
        <begin position="1"/>
        <end position="26"/>
    </location>
</feature>
<keyword evidence="4" id="KW-1185">Reference proteome</keyword>
<dbReference type="SUPFAM" id="SSF101756">
    <property type="entry name" value="Hypothetical protein YgiW"/>
    <property type="match status" value="1"/>
</dbReference>
<evidence type="ECO:0000313" key="3">
    <source>
        <dbReference type="EMBL" id="PVY68516.1"/>
    </source>
</evidence>
<dbReference type="OrthoDB" id="6650354at2"/>
<dbReference type="PANTHER" id="PTHR36571">
    <property type="entry name" value="PROTEIN YGIW"/>
    <property type="match status" value="1"/>
</dbReference>
<feature type="chain" id="PRO_5015477344" evidence="2">
    <location>
        <begin position="27"/>
        <end position="123"/>
    </location>
</feature>
<dbReference type="EMBL" id="QEKO01000001">
    <property type="protein sequence ID" value="PVY68516.1"/>
    <property type="molecule type" value="Genomic_DNA"/>
</dbReference>
<dbReference type="RefSeq" id="WP_017525794.1">
    <property type="nucleotide sequence ID" value="NZ_JACCEX010000001.1"/>
</dbReference>
<reference evidence="3 4" key="1">
    <citation type="submission" date="2018-04" db="EMBL/GenBank/DDBJ databases">
        <title>Genomic Encyclopedia of Type Strains, Phase IV (KMG-IV): sequencing the most valuable type-strain genomes for metagenomic binning, comparative biology and taxonomic classification.</title>
        <authorList>
            <person name="Goeker M."/>
        </authorList>
    </citation>
    <scope>NUCLEOTIDE SEQUENCE [LARGE SCALE GENOMIC DNA]</scope>
    <source>
        <strain evidence="3 4">DSM 10065</strain>
    </source>
</reference>
<dbReference type="Proteomes" id="UP000246145">
    <property type="component" value="Unassembled WGS sequence"/>
</dbReference>
<dbReference type="Pfam" id="PF04076">
    <property type="entry name" value="BOF"/>
    <property type="match status" value="1"/>
</dbReference>
<protein>
    <submittedName>
        <fullName evidence="3">Uncharacterized protein (TIGR00156 family)</fullName>
    </submittedName>
</protein>
<gene>
    <name evidence="3" type="ORF">C7440_0918</name>
</gene>
<comment type="caution">
    <text evidence="3">The sequence shown here is derived from an EMBL/GenBank/DDBJ whole genome shotgun (WGS) entry which is preliminary data.</text>
</comment>
<dbReference type="InterPro" id="IPR005220">
    <property type="entry name" value="CarO-like"/>
</dbReference>
<evidence type="ECO:0000256" key="2">
    <source>
        <dbReference type="SAM" id="SignalP"/>
    </source>
</evidence>
<dbReference type="PANTHER" id="PTHR36571:SF1">
    <property type="entry name" value="PROTEIN YGIW"/>
    <property type="match status" value="1"/>
</dbReference>
<sequence>MHASLKSRLFIGGAIVAAALAAPAYAQYTGPSEAGRAQNTVEAILANPTDDQLVTLQGQLLRKIGKEKYIFTDGTAEIVAEIDDDDFPREPVDEKTKVEIHGEVDTGLRRPPEIEVDSIRVVK</sequence>
<proteinExistence type="predicted"/>
<dbReference type="STRING" id="1231391.GCA_000308195_03437"/>
<name>A0A2U1CRK7_9BURK</name>
<dbReference type="NCBIfam" id="NF033674">
    <property type="entry name" value="stress_OB_fold"/>
    <property type="match status" value="1"/>
</dbReference>
<evidence type="ECO:0000256" key="1">
    <source>
        <dbReference type="ARBA" id="ARBA00022729"/>
    </source>
</evidence>
<accession>A0A2U1CRK7</accession>